<evidence type="ECO:0000313" key="3">
    <source>
        <dbReference type="Proteomes" id="UP000595254"/>
    </source>
</evidence>
<evidence type="ECO:0000259" key="1">
    <source>
        <dbReference type="Pfam" id="PF12867"/>
    </source>
</evidence>
<feature type="domain" description="DinB-like" evidence="1">
    <location>
        <begin position="7"/>
        <end position="153"/>
    </location>
</feature>
<dbReference type="RefSeq" id="WP_040372886.1">
    <property type="nucleotide sequence ID" value="NZ_CP068053.1"/>
</dbReference>
<dbReference type="AlphaFoldDB" id="A0A974S1L6"/>
<dbReference type="InterPro" id="IPR034660">
    <property type="entry name" value="DinB/YfiT-like"/>
</dbReference>
<keyword evidence="3" id="KW-1185">Reference proteome</keyword>
<dbReference type="Pfam" id="PF12867">
    <property type="entry name" value="DinB_2"/>
    <property type="match status" value="1"/>
</dbReference>
<dbReference type="SUPFAM" id="SSF109854">
    <property type="entry name" value="DinB/YfiT-like putative metalloenzymes"/>
    <property type="match status" value="1"/>
</dbReference>
<accession>A0A974S1L6</accession>
<organism evidence="2 3">
    <name type="scientific">Peribacillus psychrosaccharolyticus</name>
    <name type="common">Bacillus psychrosaccharolyticus</name>
    <dbReference type="NCBI Taxonomy" id="1407"/>
    <lineage>
        <taxon>Bacteria</taxon>
        <taxon>Bacillati</taxon>
        <taxon>Bacillota</taxon>
        <taxon>Bacilli</taxon>
        <taxon>Bacillales</taxon>
        <taxon>Bacillaceae</taxon>
        <taxon>Peribacillus</taxon>
    </lineage>
</organism>
<proteinExistence type="predicted"/>
<sequence length="160" mass="18443">MKKNTEIRNQLFNTISGLTDEQLNKHPEEGRWSIIQVMDHLYLMERAITKGITDTLAADVRNKAADKPIHLAVNRSMKVEAPAYLEPSSEFITLESITEKLAQSREMLSEVTKHAEEEDLENKSFPHPIFSNLSLKQWIPFVGIHELRHIEQIEELKAKL</sequence>
<dbReference type="KEGG" id="ppsr:I6J18_07995"/>
<dbReference type="EMBL" id="CP068053">
    <property type="protein sequence ID" value="QQT01782.1"/>
    <property type="molecule type" value="Genomic_DNA"/>
</dbReference>
<protein>
    <submittedName>
        <fullName evidence="2">DinB family protein</fullName>
    </submittedName>
</protein>
<dbReference type="Gene3D" id="1.20.120.450">
    <property type="entry name" value="dinb family like domain"/>
    <property type="match status" value="1"/>
</dbReference>
<reference evidence="2 3" key="1">
    <citation type="submission" date="2021-01" db="EMBL/GenBank/DDBJ databases">
        <title>FDA dAtabase for Regulatory Grade micrObial Sequences (FDA-ARGOS): Supporting development and validation of Infectious Disease Dx tests.</title>
        <authorList>
            <person name="Nelson B."/>
            <person name="Plummer A."/>
            <person name="Tallon L."/>
            <person name="Sadzewicz L."/>
            <person name="Zhao X."/>
            <person name="Boylan J."/>
            <person name="Ott S."/>
            <person name="Bowen H."/>
            <person name="Vavikolanu K."/>
            <person name="Mehta A."/>
            <person name="Aluvathingal J."/>
            <person name="Nadendla S."/>
            <person name="Myers T."/>
            <person name="Yan Y."/>
            <person name="Sichtig H."/>
        </authorList>
    </citation>
    <scope>NUCLEOTIDE SEQUENCE [LARGE SCALE GENOMIC DNA]</scope>
    <source>
        <strain evidence="2 3">FDAARGOS_1161</strain>
    </source>
</reference>
<evidence type="ECO:0000313" key="2">
    <source>
        <dbReference type="EMBL" id="QQT01782.1"/>
    </source>
</evidence>
<dbReference type="InterPro" id="IPR024775">
    <property type="entry name" value="DinB-like"/>
</dbReference>
<gene>
    <name evidence="2" type="ORF">I6J18_07995</name>
</gene>
<name>A0A974S1L6_PERPY</name>
<dbReference type="Proteomes" id="UP000595254">
    <property type="component" value="Chromosome"/>
</dbReference>